<feature type="transmembrane region" description="Helical" evidence="1">
    <location>
        <begin position="49"/>
        <end position="68"/>
    </location>
</feature>
<reference evidence="2 3" key="1">
    <citation type="submission" date="2013-01" db="EMBL/GenBank/DDBJ databases">
        <title>Whole genome shotgun sequence of Gordonia soli NBRC 108243.</title>
        <authorList>
            <person name="Isaki-Nakamura S."/>
            <person name="Hosoyama A."/>
            <person name="Tsuchikane K."/>
            <person name="Ando Y."/>
            <person name="Baba S."/>
            <person name="Ohji S."/>
            <person name="Hamada M."/>
            <person name="Tamura T."/>
            <person name="Yamazoe A."/>
            <person name="Yamazaki S."/>
            <person name="Fujita N."/>
        </authorList>
    </citation>
    <scope>NUCLEOTIDE SEQUENCE [LARGE SCALE GENOMIC DNA]</scope>
    <source>
        <strain evidence="2 3">NBRC 108243</strain>
    </source>
</reference>
<keyword evidence="1" id="KW-0472">Membrane</keyword>
<keyword evidence="3" id="KW-1185">Reference proteome</keyword>
<feature type="transmembrane region" description="Helical" evidence="1">
    <location>
        <begin position="102"/>
        <end position="123"/>
    </location>
</feature>
<dbReference type="AlphaFoldDB" id="M0QLJ6"/>
<evidence type="ECO:0000256" key="1">
    <source>
        <dbReference type="SAM" id="Phobius"/>
    </source>
</evidence>
<feature type="transmembrane region" description="Helical" evidence="1">
    <location>
        <begin position="143"/>
        <end position="166"/>
    </location>
</feature>
<organism evidence="2 3">
    <name type="scientific">Gordonia soli NBRC 108243</name>
    <dbReference type="NCBI Taxonomy" id="1223545"/>
    <lineage>
        <taxon>Bacteria</taxon>
        <taxon>Bacillati</taxon>
        <taxon>Actinomycetota</taxon>
        <taxon>Actinomycetes</taxon>
        <taxon>Mycobacteriales</taxon>
        <taxon>Gordoniaceae</taxon>
        <taxon>Gordonia</taxon>
    </lineage>
</organism>
<keyword evidence="1" id="KW-0812">Transmembrane</keyword>
<dbReference type="RefSeq" id="WP_007621978.1">
    <property type="nucleotide sequence ID" value="NZ_BANX01000022.1"/>
</dbReference>
<proteinExistence type="predicted"/>
<dbReference type="eggNOG" id="ENOG5031FZ5">
    <property type="taxonomic scope" value="Bacteria"/>
</dbReference>
<gene>
    <name evidence="2" type="ORF">GS4_22_00130</name>
</gene>
<sequence>MPTRSTTLRARPVAIGLGVVFTLGLVVGVVTFTGRDQGPVVHEPSTSAWPVHIVLTVLALAWIAVGVATRGRQRWLTPVNPVGVPIGIRIRLLAGLPLRTDAARMAIVAMMLLVIAFATFRGGQQIIGGLDPHFTANAWGGPTYLGALYCHYLDLGLMIAVAGVILNLELPRYVLATQQAPGGRDDH</sequence>
<evidence type="ECO:0000313" key="3">
    <source>
        <dbReference type="Proteomes" id="UP000011666"/>
    </source>
</evidence>
<accession>M0QLJ6</accession>
<dbReference type="STRING" id="1223545.GS4_22_00130"/>
<protein>
    <submittedName>
        <fullName evidence="2">Uncharacterized protein</fullName>
    </submittedName>
</protein>
<comment type="caution">
    <text evidence="2">The sequence shown here is derived from an EMBL/GenBank/DDBJ whole genome shotgun (WGS) entry which is preliminary data.</text>
</comment>
<name>M0QLJ6_9ACTN</name>
<dbReference type="OrthoDB" id="4557719at2"/>
<evidence type="ECO:0000313" key="2">
    <source>
        <dbReference type="EMBL" id="GAC69181.1"/>
    </source>
</evidence>
<keyword evidence="1" id="KW-1133">Transmembrane helix</keyword>
<dbReference type="Proteomes" id="UP000011666">
    <property type="component" value="Unassembled WGS sequence"/>
</dbReference>
<dbReference type="EMBL" id="BANX01000022">
    <property type="protein sequence ID" value="GAC69181.1"/>
    <property type="molecule type" value="Genomic_DNA"/>
</dbReference>
<feature type="transmembrane region" description="Helical" evidence="1">
    <location>
        <begin position="12"/>
        <end position="34"/>
    </location>
</feature>